<name>A0A4T3EXN9_9SPHN</name>
<dbReference type="GO" id="GO:0008483">
    <property type="term" value="F:transaminase activity"/>
    <property type="evidence" value="ECO:0007669"/>
    <property type="project" value="UniProtKB-KW"/>
</dbReference>
<protein>
    <submittedName>
        <fullName evidence="3">Aminotransferase class V-fold PLP-dependent enzyme</fullName>
    </submittedName>
</protein>
<evidence type="ECO:0000256" key="1">
    <source>
        <dbReference type="ARBA" id="ARBA00022898"/>
    </source>
</evidence>
<dbReference type="InterPro" id="IPR015422">
    <property type="entry name" value="PyrdxlP-dep_Trfase_small"/>
</dbReference>
<dbReference type="Gene3D" id="3.90.1150.10">
    <property type="entry name" value="Aspartate Aminotransferase, domain 1"/>
    <property type="match status" value="1"/>
</dbReference>
<feature type="domain" description="Aminotransferase class V" evidence="2">
    <location>
        <begin position="54"/>
        <end position="352"/>
    </location>
</feature>
<sequence length="378" mass="41180">MQSVPSQRHRFAIPDDVHYLNCAYMSPLSNVVTQAMVDGAACKQRPWTYKPDDFFSICEAFRDRAARLCDVAAHSIAIVPSVSYALAIAARNLPLAKGQQVVMLGDQFPSNVYPWRQLAAERGGRVVAVERDADAAWTNAVLDAIGPDTAVVAVPHVHWADGRVVDLEAVGAKCREYGAALVLDLTQSLGAMPLDFAKVDPDFAVAACYKWLMGPYGTGMLYVAPRHHDGEPVEQNWINRGGSEDFTRLVDYRDDYQPGARRFDQGEKSNPPLMFGASAGLDFLLEFGVEAIAHTLAEETGRIAEEAAKLGLTSAPIGQRAPHFLSLGFPEGVPDGLTDRLAEKNVFVSLRGSSLRVTPHVYNNDADREALLETLRGA</sequence>
<dbReference type="EMBL" id="SSHH01000003">
    <property type="protein sequence ID" value="TIX49418.1"/>
    <property type="molecule type" value="Genomic_DNA"/>
</dbReference>
<dbReference type="RefSeq" id="WP_136693895.1">
    <property type="nucleotide sequence ID" value="NZ_SSHH01000003.1"/>
</dbReference>
<dbReference type="OrthoDB" id="9812626at2"/>
<evidence type="ECO:0000313" key="3">
    <source>
        <dbReference type="EMBL" id="TIX49418.1"/>
    </source>
</evidence>
<dbReference type="InterPro" id="IPR015424">
    <property type="entry name" value="PyrdxlP-dep_Trfase"/>
</dbReference>
<evidence type="ECO:0000259" key="2">
    <source>
        <dbReference type="Pfam" id="PF00266"/>
    </source>
</evidence>
<evidence type="ECO:0000313" key="4">
    <source>
        <dbReference type="Proteomes" id="UP000309389"/>
    </source>
</evidence>
<dbReference type="InterPro" id="IPR000192">
    <property type="entry name" value="Aminotrans_V_dom"/>
</dbReference>
<proteinExistence type="predicted"/>
<keyword evidence="4" id="KW-1185">Reference proteome</keyword>
<dbReference type="PANTHER" id="PTHR43586:SF15">
    <property type="entry name" value="BLR3095 PROTEIN"/>
    <property type="match status" value="1"/>
</dbReference>
<keyword evidence="1" id="KW-0663">Pyridoxal phosphate</keyword>
<dbReference type="InterPro" id="IPR015421">
    <property type="entry name" value="PyrdxlP-dep_Trfase_major"/>
</dbReference>
<comment type="caution">
    <text evidence="3">The sequence shown here is derived from an EMBL/GenBank/DDBJ whole genome shotgun (WGS) entry which is preliminary data.</text>
</comment>
<accession>A0A4T3EXN9</accession>
<dbReference type="Pfam" id="PF00266">
    <property type="entry name" value="Aminotran_5"/>
    <property type="match status" value="1"/>
</dbReference>
<dbReference type="SUPFAM" id="SSF53383">
    <property type="entry name" value="PLP-dependent transferases"/>
    <property type="match status" value="1"/>
</dbReference>
<keyword evidence="3" id="KW-0032">Aminotransferase</keyword>
<dbReference type="AlphaFoldDB" id="A0A4T3EXN9"/>
<reference evidence="3 4" key="1">
    <citation type="submission" date="2019-04" db="EMBL/GenBank/DDBJ databases">
        <title>Altererythrobacter aquimixticola sp. nov., isolated from sediment of junction between the ocean and a freshwater spring.</title>
        <authorList>
            <person name="Yoon J.-H."/>
        </authorList>
    </citation>
    <scope>NUCLEOTIDE SEQUENCE [LARGE SCALE GENOMIC DNA]</scope>
    <source>
        <strain evidence="3 4">SSKS-13</strain>
    </source>
</reference>
<keyword evidence="3" id="KW-0808">Transferase</keyword>
<dbReference type="Gene3D" id="3.40.640.10">
    <property type="entry name" value="Type I PLP-dependent aspartate aminotransferase-like (Major domain)"/>
    <property type="match status" value="1"/>
</dbReference>
<dbReference type="PANTHER" id="PTHR43586">
    <property type="entry name" value="CYSTEINE DESULFURASE"/>
    <property type="match status" value="1"/>
</dbReference>
<organism evidence="3 4">
    <name type="scientific">Alteraurantiacibacter aquimixticola</name>
    <dbReference type="NCBI Taxonomy" id="2489173"/>
    <lineage>
        <taxon>Bacteria</taxon>
        <taxon>Pseudomonadati</taxon>
        <taxon>Pseudomonadota</taxon>
        <taxon>Alphaproteobacteria</taxon>
        <taxon>Sphingomonadales</taxon>
        <taxon>Erythrobacteraceae</taxon>
        <taxon>Alteraurantiacibacter</taxon>
    </lineage>
</organism>
<dbReference type="Proteomes" id="UP000309389">
    <property type="component" value="Unassembled WGS sequence"/>
</dbReference>
<gene>
    <name evidence="3" type="ORF">E5222_11205</name>
</gene>